<comment type="caution">
    <text evidence="4">The sequence shown here is derived from an EMBL/GenBank/DDBJ whole genome shotgun (WGS) entry which is preliminary data.</text>
</comment>
<feature type="compositionally biased region" description="Polar residues" evidence="1">
    <location>
        <begin position="1"/>
        <end position="13"/>
    </location>
</feature>
<keyword evidence="2" id="KW-0812">Transmembrane</keyword>
<feature type="transmembrane region" description="Helical" evidence="2">
    <location>
        <begin position="288"/>
        <end position="308"/>
    </location>
</feature>
<sequence>MQNGRVDMTSATTGADAAPGQRADHGRTPAPAGPAAARCGPTAPQDTGGRCWDECSRDRTAVAASGLLAAVVGSCAATWYGTAAALWLAVVAVVAAAGGTALTAVPKQRTAGAALLLSGTALGVLASWQATPGGAARLAATGLAAAVALALLGLRTGLGRGGLTGAAAVALAVACWELLLAVTDPVRTGVTLGFLSLLALGALPRLALRAAGLTGLDDRHAGGTPVSRHQVAAALAATHRGLAPATVALAASAGAAGVLAAGEAGPWTVLTALLLALVLFSRARAYPLAAEVVALLAAGTAVCVRLVLLCATDGGAPGPALAALGLLAAVPVVSRAVRLPEPLRNRLRRWLDRVEAVSMVALIPVGLGAFGLYGPLLGGS</sequence>
<dbReference type="Pfam" id="PF19053">
    <property type="entry name" value="EccD"/>
    <property type="match status" value="1"/>
</dbReference>
<feature type="transmembrane region" description="Helical" evidence="2">
    <location>
        <begin position="320"/>
        <end position="337"/>
    </location>
</feature>
<keyword evidence="2" id="KW-0472">Membrane</keyword>
<feature type="transmembrane region" description="Helical" evidence="2">
    <location>
        <begin position="86"/>
        <end position="105"/>
    </location>
</feature>
<feature type="domain" description="EccD-like transmembrane" evidence="3">
    <location>
        <begin position="59"/>
        <end position="375"/>
    </location>
</feature>
<gene>
    <name evidence="4" type="ORF">GCM10009864_53920</name>
</gene>
<feature type="transmembrane region" description="Helical" evidence="2">
    <location>
        <begin position="60"/>
        <end position="80"/>
    </location>
</feature>
<protein>
    <recommendedName>
        <fullName evidence="3">EccD-like transmembrane domain-containing protein</fullName>
    </recommendedName>
</protein>
<feature type="transmembrane region" description="Helical" evidence="2">
    <location>
        <begin position="161"/>
        <end position="182"/>
    </location>
</feature>
<dbReference type="RefSeq" id="WP_344580607.1">
    <property type="nucleotide sequence ID" value="NZ_BAAARK010000020.1"/>
</dbReference>
<feature type="region of interest" description="Disordered" evidence="1">
    <location>
        <begin position="1"/>
        <end position="48"/>
    </location>
</feature>
<keyword evidence="5" id="KW-1185">Reference proteome</keyword>
<proteinExistence type="predicted"/>
<evidence type="ECO:0000259" key="3">
    <source>
        <dbReference type="Pfam" id="PF19053"/>
    </source>
</evidence>
<dbReference type="EMBL" id="BAAARK010000020">
    <property type="protein sequence ID" value="GAA2675813.1"/>
    <property type="molecule type" value="Genomic_DNA"/>
</dbReference>
<name>A0ABN3SEY9_9ACTN</name>
<feature type="transmembrane region" description="Helical" evidence="2">
    <location>
        <begin position="112"/>
        <end position="130"/>
    </location>
</feature>
<accession>A0ABN3SEY9</accession>
<keyword evidence="2" id="KW-1133">Transmembrane helix</keyword>
<dbReference type="InterPro" id="IPR044049">
    <property type="entry name" value="EccD_transm"/>
</dbReference>
<evidence type="ECO:0000256" key="2">
    <source>
        <dbReference type="SAM" id="Phobius"/>
    </source>
</evidence>
<organism evidence="4 5">
    <name type="scientific">Streptomyces lunalinharesii</name>
    <dbReference type="NCBI Taxonomy" id="333384"/>
    <lineage>
        <taxon>Bacteria</taxon>
        <taxon>Bacillati</taxon>
        <taxon>Actinomycetota</taxon>
        <taxon>Actinomycetes</taxon>
        <taxon>Kitasatosporales</taxon>
        <taxon>Streptomycetaceae</taxon>
        <taxon>Streptomyces</taxon>
    </lineage>
</organism>
<feature type="compositionally biased region" description="Low complexity" evidence="1">
    <location>
        <begin position="28"/>
        <end position="44"/>
    </location>
</feature>
<reference evidence="4 5" key="1">
    <citation type="journal article" date="2019" name="Int. J. Syst. Evol. Microbiol.">
        <title>The Global Catalogue of Microorganisms (GCM) 10K type strain sequencing project: providing services to taxonomists for standard genome sequencing and annotation.</title>
        <authorList>
            <consortium name="The Broad Institute Genomics Platform"/>
            <consortium name="The Broad Institute Genome Sequencing Center for Infectious Disease"/>
            <person name="Wu L."/>
            <person name="Ma J."/>
        </authorList>
    </citation>
    <scope>NUCLEOTIDE SEQUENCE [LARGE SCALE GENOMIC DNA]</scope>
    <source>
        <strain evidence="4 5">JCM 16374</strain>
    </source>
</reference>
<dbReference type="Proteomes" id="UP001500994">
    <property type="component" value="Unassembled WGS sequence"/>
</dbReference>
<feature type="transmembrane region" description="Helical" evidence="2">
    <location>
        <begin position="357"/>
        <end position="376"/>
    </location>
</feature>
<evidence type="ECO:0000256" key="1">
    <source>
        <dbReference type="SAM" id="MobiDB-lite"/>
    </source>
</evidence>
<feature type="transmembrane region" description="Helical" evidence="2">
    <location>
        <begin position="264"/>
        <end position="281"/>
    </location>
</feature>
<evidence type="ECO:0000313" key="4">
    <source>
        <dbReference type="EMBL" id="GAA2675813.1"/>
    </source>
</evidence>
<feature type="transmembrane region" description="Helical" evidence="2">
    <location>
        <begin position="136"/>
        <end position="154"/>
    </location>
</feature>
<evidence type="ECO:0000313" key="5">
    <source>
        <dbReference type="Proteomes" id="UP001500994"/>
    </source>
</evidence>